<keyword evidence="1" id="KW-0808">Transferase</keyword>
<evidence type="ECO:0000313" key="1">
    <source>
        <dbReference type="EMBL" id="CAA0123982.1"/>
    </source>
</evidence>
<dbReference type="Pfam" id="PF12897">
    <property type="entry name" value="Asp_aminotransf"/>
    <property type="match status" value="1"/>
</dbReference>
<dbReference type="InterPro" id="IPR024551">
    <property type="entry name" value="AspAT_Ic"/>
</dbReference>
<dbReference type="SUPFAM" id="SSF53383">
    <property type="entry name" value="PLP-dependent transferases"/>
    <property type="match status" value="1"/>
</dbReference>
<reference evidence="1 2" key="1">
    <citation type="submission" date="2019-11" db="EMBL/GenBank/DDBJ databases">
        <authorList>
            <person name="Holert J."/>
        </authorList>
    </citation>
    <scope>NUCLEOTIDE SEQUENCE [LARGE SCALE GENOMIC DNA]</scope>
    <source>
        <strain evidence="1">SB11_3</strain>
    </source>
</reference>
<dbReference type="Gene3D" id="3.90.1150.10">
    <property type="entry name" value="Aspartate Aminotransferase, domain 1"/>
    <property type="match status" value="1"/>
</dbReference>
<sequence length="428" mass="46230">MNAFNPDQFDQNALQQLQRQLRSEFETLKSAGLSLDLTRGKPSADQLSLSDSLDGILAGNYKSDSGTDTRNYGGLDGLPEAKALAAQALDVDVSDVLIGGNSSLTLMYQSILFAYMFGLNGEASAWKNETKAKFLCPVPGYDRHFSICEDFDIEMISVPMDENGPIMDEVEKLIANDTSIKGIWCVPRFSNPTGISYSDEVVDRIARLGNIASDNFRVFWDNAYAIHHINKDAAPIKCLLQAARDAGCEDSVLMFGSTSKVTFAGAGLAYMAASAKNLAAFKNHLGIASIGPDKVNQLRHVKFFGDFDGLLAHMDKHAALLKPRFDAVLSALNTHFGDSDALTWTTPEGGYFVSVDTQQGLASSVVAMAAELGVKLTPAGATFPYGNDPENRNIRLAPSFPTVDDITKAMEIFVLCVKLATVNAKLAD</sequence>
<dbReference type="EMBL" id="CACSIO010000056">
    <property type="protein sequence ID" value="CAA0123982.1"/>
    <property type="molecule type" value="Genomic_DNA"/>
</dbReference>
<accession>A0A5S9QYQ7</accession>
<dbReference type="Gene3D" id="3.40.640.10">
    <property type="entry name" value="Type I PLP-dependent aspartate aminotransferase-like (Major domain)"/>
    <property type="match status" value="1"/>
</dbReference>
<dbReference type="PANTHER" id="PTHR43799">
    <property type="entry name" value="AMINOTRANSFERASE, PUTATIVE-RELATED"/>
    <property type="match status" value="1"/>
</dbReference>
<dbReference type="InterPro" id="IPR015422">
    <property type="entry name" value="PyrdxlP-dep_Trfase_small"/>
</dbReference>
<gene>
    <name evidence="1" type="ORF">OPDIPICF_02935</name>
</gene>
<dbReference type="CDD" id="cd00609">
    <property type="entry name" value="AAT_like"/>
    <property type="match status" value="1"/>
</dbReference>
<dbReference type="AlphaFoldDB" id="A0A5S9QYQ7"/>
<evidence type="ECO:0000313" key="2">
    <source>
        <dbReference type="Proteomes" id="UP000441399"/>
    </source>
</evidence>
<proteinExistence type="predicted"/>
<dbReference type="PANTHER" id="PTHR43799:SF1">
    <property type="entry name" value="ASPARTATE AMINOTRANSFERASE"/>
    <property type="match status" value="1"/>
</dbReference>
<dbReference type="GO" id="GO:0004069">
    <property type="term" value="F:L-aspartate:2-oxoglutarate aminotransferase activity"/>
    <property type="evidence" value="ECO:0007669"/>
    <property type="project" value="InterPro"/>
</dbReference>
<name>A0A5S9QYQ7_9GAMM</name>
<dbReference type="InterPro" id="IPR015424">
    <property type="entry name" value="PyrdxlP-dep_Trfase"/>
</dbReference>
<keyword evidence="1" id="KW-0032">Aminotransferase</keyword>
<dbReference type="InterPro" id="IPR015421">
    <property type="entry name" value="PyrdxlP-dep_Trfase_major"/>
</dbReference>
<protein>
    <submittedName>
        <fullName evidence="1">Aminotransferase/MSMEI_6121</fullName>
    </submittedName>
</protein>
<dbReference type="Proteomes" id="UP000441399">
    <property type="component" value="Unassembled WGS sequence"/>
</dbReference>
<organism evidence="1 2">
    <name type="scientific">BD1-7 clade bacterium</name>
    <dbReference type="NCBI Taxonomy" id="2029982"/>
    <lineage>
        <taxon>Bacteria</taxon>
        <taxon>Pseudomonadati</taxon>
        <taxon>Pseudomonadota</taxon>
        <taxon>Gammaproteobacteria</taxon>
        <taxon>Cellvibrionales</taxon>
        <taxon>Spongiibacteraceae</taxon>
        <taxon>BD1-7 clade</taxon>
    </lineage>
</organism>
<keyword evidence="2" id="KW-1185">Reference proteome</keyword>